<dbReference type="Gene3D" id="2.10.109.10">
    <property type="entry name" value="Umud Fragment, subunit A"/>
    <property type="match status" value="1"/>
</dbReference>
<proteinExistence type="predicted"/>
<evidence type="ECO:0000313" key="1">
    <source>
        <dbReference type="EMBL" id="ANV81000.1"/>
    </source>
</evidence>
<name>A0A1B1TFC6_9ARCH</name>
<sequence length="83" mass="9263">MWPTLVDGETVKFEILGNTIPEVGQIVLAKHPFRKDTKIIKRIQSIENNKVFLVGDNPDPTASEDSHNFGMINSSDISARIIN</sequence>
<reference evidence="1" key="2">
    <citation type="journal article" date="2015" name="ISME J.">
        <title>A new class of marine Euryarchaeota group II from the Mediterranean deep chlorophyll maximum.</title>
        <authorList>
            <person name="Martin-Cuadrado A.B."/>
            <person name="Garcia-Heredia I."/>
            <person name="Molto A.G."/>
            <person name="Lopez-Ubeda R."/>
            <person name="Kimes N."/>
            <person name="Lopez-Garcia P."/>
            <person name="Moreira D."/>
            <person name="Rodriguez-Valera F."/>
        </authorList>
    </citation>
    <scope>NUCLEOTIDE SEQUENCE</scope>
</reference>
<dbReference type="AlphaFoldDB" id="A0A1B1TFC6"/>
<evidence type="ECO:0008006" key="2">
    <source>
        <dbReference type="Google" id="ProtNLM"/>
    </source>
</evidence>
<accession>A0A1B1TFC6</accession>
<dbReference type="CDD" id="cd06462">
    <property type="entry name" value="Peptidase_S24_S26"/>
    <property type="match status" value="1"/>
</dbReference>
<organism evidence="1">
    <name type="scientific">uncultured Poseidoniia archaeon</name>
    <dbReference type="NCBI Taxonomy" id="1697135"/>
    <lineage>
        <taxon>Archaea</taxon>
        <taxon>Methanobacteriati</taxon>
        <taxon>Thermoplasmatota</taxon>
        <taxon>Candidatus Poseidoniia</taxon>
        <taxon>environmental samples</taxon>
    </lineage>
</organism>
<dbReference type="EMBL" id="KP211914">
    <property type="protein sequence ID" value="ANV81000.1"/>
    <property type="molecule type" value="Genomic_DNA"/>
</dbReference>
<protein>
    <recommendedName>
        <fullName evidence="2">Nickel-type superoxide dismutase maturation protease</fullName>
    </recommendedName>
</protein>
<dbReference type="SUPFAM" id="SSF51306">
    <property type="entry name" value="LexA/Signal peptidase"/>
    <property type="match status" value="1"/>
</dbReference>
<reference evidence="1" key="1">
    <citation type="submission" date="2014-11" db="EMBL/GenBank/DDBJ databases">
        <authorList>
            <person name="Zhu J."/>
            <person name="Qi W."/>
            <person name="Song R."/>
        </authorList>
    </citation>
    <scope>NUCLEOTIDE SEQUENCE</scope>
</reference>
<dbReference type="InterPro" id="IPR036286">
    <property type="entry name" value="LexA/Signal_pep-like_sf"/>
</dbReference>